<evidence type="ECO:0000256" key="1">
    <source>
        <dbReference type="SAM" id="MobiDB-lite"/>
    </source>
</evidence>
<dbReference type="RefSeq" id="WP_380856237.1">
    <property type="nucleotide sequence ID" value="NZ_JBHRXV010000001.1"/>
</dbReference>
<accession>A0ABV7X883</accession>
<sequence length="86" mass="10014">MSREPQFDDDNPEWTSEDFARATRFDGVSLAEATEVMRRKPGRPPAERPKPRVTMRLDQDLLDHYRAMGRGWQTRINEVLRKASGI</sequence>
<dbReference type="Proteomes" id="UP001595615">
    <property type="component" value="Unassembled WGS sequence"/>
</dbReference>
<feature type="region of interest" description="Disordered" evidence="1">
    <location>
        <begin position="1"/>
        <end position="55"/>
    </location>
</feature>
<dbReference type="InterPro" id="IPR025528">
    <property type="entry name" value="BrnA_antitoxin"/>
</dbReference>
<keyword evidence="3" id="KW-1185">Reference proteome</keyword>
<protein>
    <submittedName>
        <fullName evidence="2">BrnA antitoxin family protein</fullName>
    </submittedName>
</protein>
<comment type="caution">
    <text evidence="2">The sequence shown here is derived from an EMBL/GenBank/DDBJ whole genome shotgun (WGS) entry which is preliminary data.</text>
</comment>
<organism evidence="2 3">
    <name type="scientific">Sphingoaurantiacus capsulatus</name>
    <dbReference type="NCBI Taxonomy" id="1771310"/>
    <lineage>
        <taxon>Bacteria</taxon>
        <taxon>Pseudomonadati</taxon>
        <taxon>Pseudomonadota</taxon>
        <taxon>Alphaproteobacteria</taxon>
        <taxon>Sphingomonadales</taxon>
        <taxon>Sphingosinicellaceae</taxon>
        <taxon>Sphingoaurantiacus</taxon>
    </lineage>
</organism>
<feature type="compositionally biased region" description="Basic and acidic residues" evidence="1">
    <location>
        <begin position="45"/>
        <end position="55"/>
    </location>
</feature>
<proteinExistence type="predicted"/>
<evidence type="ECO:0000313" key="3">
    <source>
        <dbReference type="Proteomes" id="UP001595615"/>
    </source>
</evidence>
<gene>
    <name evidence="2" type="ORF">ACFOMD_02400</name>
</gene>
<feature type="compositionally biased region" description="Acidic residues" evidence="1">
    <location>
        <begin position="7"/>
        <end position="16"/>
    </location>
</feature>
<reference evidence="3" key="1">
    <citation type="journal article" date="2019" name="Int. J. Syst. Evol. Microbiol.">
        <title>The Global Catalogue of Microorganisms (GCM) 10K type strain sequencing project: providing services to taxonomists for standard genome sequencing and annotation.</title>
        <authorList>
            <consortium name="The Broad Institute Genomics Platform"/>
            <consortium name="The Broad Institute Genome Sequencing Center for Infectious Disease"/>
            <person name="Wu L."/>
            <person name="Ma J."/>
        </authorList>
    </citation>
    <scope>NUCLEOTIDE SEQUENCE [LARGE SCALE GENOMIC DNA]</scope>
    <source>
        <strain evidence="3">KCTC 42644</strain>
    </source>
</reference>
<dbReference type="EMBL" id="JBHRXV010000001">
    <property type="protein sequence ID" value="MFC3711403.1"/>
    <property type="molecule type" value="Genomic_DNA"/>
</dbReference>
<name>A0ABV7X883_9SPHN</name>
<evidence type="ECO:0000313" key="2">
    <source>
        <dbReference type="EMBL" id="MFC3711403.1"/>
    </source>
</evidence>
<dbReference type="Pfam" id="PF14384">
    <property type="entry name" value="BrnA_antitoxin"/>
    <property type="match status" value="1"/>
</dbReference>